<protein>
    <submittedName>
        <fullName evidence="1">Uncharacterized protein</fullName>
    </submittedName>
</protein>
<proteinExistence type="predicted"/>
<dbReference type="InParanoid" id="G5AJ92"/>
<dbReference type="OMA" id="ESYDYCP"/>
<evidence type="ECO:0000313" key="2">
    <source>
        <dbReference type="Proteomes" id="UP000002640"/>
    </source>
</evidence>
<gene>
    <name evidence="1" type="ORF">PHYSODRAFT_343290</name>
</gene>
<dbReference type="KEGG" id="psoj:PHYSODRAFT_343290"/>
<name>G5AJ92_PHYSP</name>
<dbReference type="Proteomes" id="UP000002640">
    <property type="component" value="Unassembled WGS sequence"/>
</dbReference>
<dbReference type="GeneID" id="20648508"/>
<reference evidence="1 2" key="1">
    <citation type="journal article" date="2006" name="Science">
        <title>Phytophthora genome sequences uncover evolutionary origins and mechanisms of pathogenesis.</title>
        <authorList>
            <person name="Tyler B.M."/>
            <person name="Tripathy S."/>
            <person name="Zhang X."/>
            <person name="Dehal P."/>
            <person name="Jiang R.H."/>
            <person name="Aerts A."/>
            <person name="Arredondo F.D."/>
            <person name="Baxter L."/>
            <person name="Bensasson D."/>
            <person name="Beynon J.L."/>
            <person name="Chapman J."/>
            <person name="Damasceno C.M."/>
            <person name="Dorrance A.E."/>
            <person name="Dou D."/>
            <person name="Dickerman A.W."/>
            <person name="Dubchak I.L."/>
            <person name="Garbelotto M."/>
            <person name="Gijzen M."/>
            <person name="Gordon S.G."/>
            <person name="Govers F."/>
            <person name="Grunwald N.J."/>
            <person name="Huang W."/>
            <person name="Ivors K.L."/>
            <person name="Jones R.W."/>
            <person name="Kamoun S."/>
            <person name="Krampis K."/>
            <person name="Lamour K.H."/>
            <person name="Lee M.K."/>
            <person name="McDonald W.H."/>
            <person name="Medina M."/>
            <person name="Meijer H.J."/>
            <person name="Nordberg E.K."/>
            <person name="Maclean D.J."/>
            <person name="Ospina-Giraldo M.D."/>
            <person name="Morris P.F."/>
            <person name="Phuntumart V."/>
            <person name="Putnam N.H."/>
            <person name="Rash S."/>
            <person name="Rose J.K."/>
            <person name="Sakihama Y."/>
            <person name="Salamov A.A."/>
            <person name="Savidor A."/>
            <person name="Scheuring C.F."/>
            <person name="Smith B.M."/>
            <person name="Sobral B.W."/>
            <person name="Terry A."/>
            <person name="Torto-Alalibo T.A."/>
            <person name="Win J."/>
            <person name="Xu Z."/>
            <person name="Zhang H."/>
            <person name="Grigoriev I.V."/>
            <person name="Rokhsar D.S."/>
            <person name="Boore J.L."/>
        </authorList>
    </citation>
    <scope>NUCLEOTIDE SEQUENCE [LARGE SCALE GENOMIC DNA]</scope>
    <source>
        <strain evidence="1 2">P6497</strain>
    </source>
</reference>
<dbReference type="RefSeq" id="XP_009540143.1">
    <property type="nucleotide sequence ID" value="XM_009541848.1"/>
</dbReference>
<keyword evidence="2" id="KW-1185">Reference proteome</keyword>
<sequence length="185" mass="20325">MALDGQDLRWLESYDYCPWGTHVSRSLERKNLEPQEIYSFAVIVGGKEELPNESFTSVCLDLFDLKTTKWLTSYDVHDELAHSIGHTVVTLGENAYAYGYEPIDSFEPSHQQLIGDVFELGYENNVLYCTDVSPINGDGTDPNVPPDPAPCGRAWHASAPPTGNSPLPLAFHNAVAIGEGDKVAV</sequence>
<evidence type="ECO:0000313" key="1">
    <source>
        <dbReference type="EMBL" id="EGZ04410.1"/>
    </source>
</evidence>
<organism evidence="1 2">
    <name type="scientific">Phytophthora sojae (strain P6497)</name>
    <name type="common">Soybean stem and root rot agent</name>
    <name type="synonym">Phytophthora megasperma f. sp. glycines</name>
    <dbReference type="NCBI Taxonomy" id="1094619"/>
    <lineage>
        <taxon>Eukaryota</taxon>
        <taxon>Sar</taxon>
        <taxon>Stramenopiles</taxon>
        <taxon>Oomycota</taxon>
        <taxon>Peronosporomycetes</taxon>
        <taxon>Peronosporales</taxon>
        <taxon>Peronosporaceae</taxon>
        <taxon>Phytophthora</taxon>
    </lineage>
</organism>
<dbReference type="AlphaFoldDB" id="G5AJ92"/>
<dbReference type="EMBL" id="JH159191">
    <property type="protein sequence ID" value="EGZ04410.1"/>
    <property type="molecule type" value="Genomic_DNA"/>
</dbReference>
<accession>G5AJ92</accession>